<name>A0A3B1CG55_9ZZZZ</name>
<reference evidence="2" key="1">
    <citation type="submission" date="2018-06" db="EMBL/GenBank/DDBJ databases">
        <authorList>
            <person name="Zhirakovskaya E."/>
        </authorList>
    </citation>
    <scope>NUCLEOTIDE SEQUENCE</scope>
</reference>
<gene>
    <name evidence="2" type="ORF">MNBD_NITROSPIRAE01-427</name>
</gene>
<dbReference type="Gene3D" id="2.30.42.10">
    <property type="match status" value="1"/>
</dbReference>
<organism evidence="2">
    <name type="scientific">hydrothermal vent metagenome</name>
    <dbReference type="NCBI Taxonomy" id="652676"/>
    <lineage>
        <taxon>unclassified sequences</taxon>
        <taxon>metagenomes</taxon>
        <taxon>ecological metagenomes</taxon>
    </lineage>
</organism>
<dbReference type="AlphaFoldDB" id="A0A3B1CG55"/>
<evidence type="ECO:0000259" key="1">
    <source>
        <dbReference type="PROSITE" id="PS50106"/>
    </source>
</evidence>
<dbReference type="InterPro" id="IPR036034">
    <property type="entry name" value="PDZ_sf"/>
</dbReference>
<dbReference type="InterPro" id="IPR058240">
    <property type="entry name" value="rSAM_sf"/>
</dbReference>
<dbReference type="Pfam" id="PF19238">
    <property type="entry name" value="Radical_SAM_2"/>
    <property type="match status" value="1"/>
</dbReference>
<evidence type="ECO:0000313" key="2">
    <source>
        <dbReference type="EMBL" id="VAX29466.1"/>
    </source>
</evidence>
<accession>A0A3B1CG55</accession>
<dbReference type="EMBL" id="UOGF01000050">
    <property type="protein sequence ID" value="VAX29466.1"/>
    <property type="molecule type" value="Genomic_DNA"/>
</dbReference>
<dbReference type="Pfam" id="PF04459">
    <property type="entry name" value="DUF512"/>
    <property type="match status" value="1"/>
</dbReference>
<dbReference type="InterPro" id="IPR045375">
    <property type="entry name" value="Put_radical_SAM-like_N"/>
</dbReference>
<feature type="domain" description="PDZ" evidence="1">
    <location>
        <begin position="1"/>
        <end position="39"/>
    </location>
</feature>
<dbReference type="InterPro" id="IPR001478">
    <property type="entry name" value="PDZ"/>
</dbReference>
<sequence length="464" mass="52103">MAHKGLLITEVEEGSIAEEVGMQAGDRLLSLNGTIIKDLLDYRFLVGEEALLLEISKSNNEVWEVDIEKELDEDLGIQTEEMKIRQCPNKCLFCFVDQMPEGERKALYIRDEDYRFSFLFGNYITLTNLSRKDKARIFEQKMSPLYISVHTTDEELRKELLENPRARPILGEIDEMISNQISMHTQIVLCPSLNDEDYLTKSIRELADRHPGVESLAVVPVGLTRHRVGLPEVKTVDAAYARKLIALVDSWQTRLKKELHEPFVFAADEWYVIGDVPFPPLETYGTLRQLENGVGMLPLFKETFEQADFSEVLSASAPVRFILVTGSSFAAFLKNCLKKVKTDNIYFEVIEVDNLFFGDSVTVAGLITGGDIIQAVRNKKTQQTHSGLDVLLIPDVMLAETQHSFLDSTNPDDIREALDIPVHIVPSDAKSFIEILKILAGSPKESPLAQCGIDEGLGVLSTLQ</sequence>
<dbReference type="SUPFAM" id="SSF50156">
    <property type="entry name" value="PDZ domain-like"/>
    <property type="match status" value="1"/>
</dbReference>
<dbReference type="InterPro" id="IPR041489">
    <property type="entry name" value="PDZ_6"/>
</dbReference>
<dbReference type="PROSITE" id="PS50106">
    <property type="entry name" value="PDZ"/>
    <property type="match status" value="1"/>
</dbReference>
<protein>
    <submittedName>
        <fullName evidence="2">Fe-S oxidoreductase, related to NifB/MoaA family with PDZ N-terminal domain</fullName>
    </submittedName>
</protein>
<dbReference type="SUPFAM" id="SSF102114">
    <property type="entry name" value="Radical SAM enzymes"/>
    <property type="match status" value="1"/>
</dbReference>
<dbReference type="Pfam" id="PF17820">
    <property type="entry name" value="PDZ_6"/>
    <property type="match status" value="1"/>
</dbReference>
<proteinExistence type="predicted"/>
<dbReference type="InterPro" id="IPR007549">
    <property type="entry name" value="DUF512"/>
</dbReference>